<dbReference type="InterPro" id="IPR021858">
    <property type="entry name" value="Fun_TF"/>
</dbReference>
<evidence type="ECO:0000313" key="1">
    <source>
        <dbReference type="EMBL" id="BCS27832.1"/>
    </source>
</evidence>
<dbReference type="Proteomes" id="UP000654913">
    <property type="component" value="Chromosome 6"/>
</dbReference>
<accession>A0A7R7XU83</accession>
<organism evidence="1 2">
    <name type="scientific">Aspergillus puulaauensis</name>
    <dbReference type="NCBI Taxonomy" id="1220207"/>
    <lineage>
        <taxon>Eukaryota</taxon>
        <taxon>Fungi</taxon>
        <taxon>Dikarya</taxon>
        <taxon>Ascomycota</taxon>
        <taxon>Pezizomycotina</taxon>
        <taxon>Eurotiomycetes</taxon>
        <taxon>Eurotiomycetidae</taxon>
        <taxon>Eurotiales</taxon>
        <taxon>Aspergillaceae</taxon>
        <taxon>Aspergillus</taxon>
    </lineage>
</organism>
<evidence type="ECO:0000313" key="2">
    <source>
        <dbReference type="Proteomes" id="UP000654913"/>
    </source>
</evidence>
<dbReference type="AlphaFoldDB" id="A0A7R7XU83"/>
<dbReference type="OrthoDB" id="3469225at2759"/>
<sequence>MDDRTDLVFINASNPTHFRDQNVRRTIRRRAMRDIGKARRKAKNPPAVTFTWQPLEPPVPCLDSYPRPWPGGIDSDPRSRELIHFMHADAEYNYRPFRKVWFAMALSDQSAFILCKANAAMFLEKARLRDGDEFRYEHCAETLGYYGQCVREVTRRLSDPVDCVSEGVFTAILGLICHDLYVGTLDRWAYHIRGLARIVSMRGGIGDLDANLQLFACWFDVVGSVARDLPPQMPPASVYLDGLATYAEGKQTCGMRLDGILDDIRNMQSSEDTDIYCLVGILERMAALAGFVNEHSSREPGFWKSEDDMRPLRLLGPVTHDLLSMPRANPCTFNGFQVIREMARLVILILLGGVKTKYGMSAPEINTLQTKLSTLVLVTAKRQMVLPFPLLQLWCLVVAALLASGPARKMYVQEISSHIKGINIPDGTGAVAAARDVIWIEDLASADTISFLIFDIDMVYTDEQR</sequence>
<dbReference type="Pfam" id="PF11951">
    <property type="entry name" value="Fungal_trans_2"/>
    <property type="match status" value="1"/>
</dbReference>
<protein>
    <submittedName>
        <fullName evidence="1">Uncharacterized protein</fullName>
    </submittedName>
</protein>
<dbReference type="EMBL" id="AP024448">
    <property type="protein sequence ID" value="BCS27832.1"/>
    <property type="molecule type" value="Genomic_DNA"/>
</dbReference>
<gene>
    <name evidence="1" type="ORF">APUU_60880S</name>
</gene>
<dbReference type="PANTHER" id="PTHR37540:SF5">
    <property type="entry name" value="TRANSCRIPTION FACTOR DOMAIN-CONTAINING PROTEIN"/>
    <property type="match status" value="1"/>
</dbReference>
<dbReference type="RefSeq" id="XP_041560026.1">
    <property type="nucleotide sequence ID" value="XM_041694169.1"/>
</dbReference>
<dbReference type="KEGG" id="apuu:APUU_60880S"/>
<keyword evidence="2" id="KW-1185">Reference proteome</keyword>
<dbReference type="PANTHER" id="PTHR37540">
    <property type="entry name" value="TRANSCRIPTION FACTOR (ACR-2), PUTATIVE-RELATED-RELATED"/>
    <property type="match status" value="1"/>
</dbReference>
<proteinExistence type="predicted"/>
<reference evidence="1" key="2">
    <citation type="submission" date="2021-02" db="EMBL/GenBank/DDBJ databases">
        <title>Aspergillus puulaauensis MK2 genome sequence.</title>
        <authorList>
            <person name="Futagami T."/>
            <person name="Mori K."/>
            <person name="Kadooka C."/>
            <person name="Tanaka T."/>
        </authorList>
    </citation>
    <scope>NUCLEOTIDE SEQUENCE</scope>
    <source>
        <strain evidence="1">MK2</strain>
    </source>
</reference>
<name>A0A7R7XU83_9EURO</name>
<reference evidence="1" key="1">
    <citation type="submission" date="2021-01" db="EMBL/GenBank/DDBJ databases">
        <authorList>
            <consortium name="Aspergillus puulaauensis MK2 genome sequencing consortium"/>
            <person name="Kazuki M."/>
            <person name="Futagami T."/>
        </authorList>
    </citation>
    <scope>NUCLEOTIDE SEQUENCE</scope>
    <source>
        <strain evidence="1">MK2</strain>
    </source>
</reference>
<dbReference type="GeneID" id="64977837"/>